<dbReference type="GO" id="GO:0005737">
    <property type="term" value="C:cytoplasm"/>
    <property type="evidence" value="ECO:0007669"/>
    <property type="project" value="TreeGrafter"/>
</dbReference>
<dbReference type="InterPro" id="IPR036348">
    <property type="entry name" value="WIBG_N_sf"/>
</dbReference>
<dbReference type="InterPro" id="IPR015362">
    <property type="entry name" value="WIBG_mago-bd"/>
</dbReference>
<protein>
    <recommendedName>
        <fullName evidence="2">WIBG Mago-binding domain-containing protein</fullName>
    </recommendedName>
</protein>
<proteinExistence type="predicted"/>
<dbReference type="GO" id="GO:0003723">
    <property type="term" value="F:RNA binding"/>
    <property type="evidence" value="ECO:0007669"/>
    <property type="project" value="TreeGrafter"/>
</dbReference>
<dbReference type="AlphaFoldDB" id="A0A7S1J965"/>
<reference evidence="3" key="1">
    <citation type="submission" date="2021-01" db="EMBL/GenBank/DDBJ databases">
        <authorList>
            <person name="Corre E."/>
            <person name="Pelletier E."/>
            <person name="Niang G."/>
            <person name="Scheremetjew M."/>
            <person name="Finn R."/>
            <person name="Kale V."/>
            <person name="Holt S."/>
            <person name="Cochrane G."/>
            <person name="Meng A."/>
            <person name="Brown T."/>
            <person name="Cohen L."/>
        </authorList>
    </citation>
    <scope>NUCLEOTIDE SEQUENCE</scope>
    <source>
        <strain evidence="3">NIES-381</strain>
    </source>
</reference>
<accession>A0A7S1J965</accession>
<dbReference type="Pfam" id="PF09282">
    <property type="entry name" value="Mago-bind"/>
    <property type="match status" value="1"/>
</dbReference>
<gene>
    <name evidence="3" type="ORF">EGYM00392_LOCUS47788</name>
</gene>
<dbReference type="EMBL" id="HBGA01129186">
    <property type="protein sequence ID" value="CAD9036631.1"/>
    <property type="molecule type" value="Transcribed_RNA"/>
</dbReference>
<evidence type="ECO:0000259" key="2">
    <source>
        <dbReference type="SMART" id="SM01273"/>
    </source>
</evidence>
<evidence type="ECO:0000256" key="1">
    <source>
        <dbReference type="SAM" id="MobiDB-lite"/>
    </source>
</evidence>
<name>A0A7S1J965_9EUGL</name>
<sequence>MASAFREKRVAGGTLHDGSEYEIIQGSLRPDGTRRPDIKVRKGYVAQDEVRAMETKGSRHRAVQEEVKHWVPGMSNEMHQKQKELAQKVKDEKQAQRSSGRISDQEKAAERERQAKLRAEAEAKKEEKKKAAQEAQQAAQAAKAEKKKAASAGPEALDLEAMGVEELRKTKKNLMKTKNDIAKLEASIEEGKELDEKQASKVARKEQVIQDIAAIESRIAELTVG</sequence>
<dbReference type="GO" id="GO:0035145">
    <property type="term" value="C:exon-exon junction complex"/>
    <property type="evidence" value="ECO:0007669"/>
    <property type="project" value="TreeGrafter"/>
</dbReference>
<feature type="compositionally biased region" description="Basic and acidic residues" evidence="1">
    <location>
        <begin position="1"/>
        <end position="10"/>
    </location>
</feature>
<organism evidence="3">
    <name type="scientific">Eutreptiella gymnastica</name>
    <dbReference type="NCBI Taxonomy" id="73025"/>
    <lineage>
        <taxon>Eukaryota</taxon>
        <taxon>Discoba</taxon>
        <taxon>Euglenozoa</taxon>
        <taxon>Euglenida</taxon>
        <taxon>Spirocuta</taxon>
        <taxon>Euglenophyceae</taxon>
        <taxon>Eutreptiales</taxon>
        <taxon>Eutreptiaceae</taxon>
        <taxon>Eutreptiella</taxon>
    </lineage>
</organism>
<feature type="region of interest" description="Disordered" evidence="1">
    <location>
        <begin position="1"/>
        <end position="36"/>
    </location>
</feature>
<feature type="compositionally biased region" description="Basic and acidic residues" evidence="1">
    <location>
        <begin position="78"/>
        <end position="95"/>
    </location>
</feature>
<feature type="compositionally biased region" description="Low complexity" evidence="1">
    <location>
        <begin position="133"/>
        <end position="142"/>
    </location>
</feature>
<dbReference type="InterPro" id="IPR039333">
    <property type="entry name" value="PYM1"/>
</dbReference>
<dbReference type="PANTHER" id="PTHR22959:SF0">
    <property type="entry name" value="PARTNER OF Y14 AND MAGO"/>
    <property type="match status" value="1"/>
</dbReference>
<dbReference type="SUPFAM" id="SSF101931">
    <property type="entry name" value="Pym (Within the bgcn gene intron protein, WIBG), N-terminal domain"/>
    <property type="match status" value="1"/>
</dbReference>
<feature type="region of interest" description="Disordered" evidence="1">
    <location>
        <begin position="69"/>
        <end position="156"/>
    </location>
</feature>
<feature type="compositionally biased region" description="Basic and acidic residues" evidence="1">
    <location>
        <begin position="103"/>
        <end position="132"/>
    </location>
</feature>
<dbReference type="GO" id="GO:1903259">
    <property type="term" value="P:exon-exon junction complex disassembly"/>
    <property type="evidence" value="ECO:0007669"/>
    <property type="project" value="InterPro"/>
</dbReference>
<evidence type="ECO:0000313" key="3">
    <source>
        <dbReference type="EMBL" id="CAD9036631.1"/>
    </source>
</evidence>
<feature type="domain" description="WIBG Mago-binding" evidence="2">
    <location>
        <begin position="20"/>
        <end position="46"/>
    </location>
</feature>
<dbReference type="SMART" id="SM01273">
    <property type="entry name" value="Mago-bind"/>
    <property type="match status" value="1"/>
</dbReference>
<dbReference type="PANTHER" id="PTHR22959">
    <property type="entry name" value="PYM PROTEIN"/>
    <property type="match status" value="1"/>
</dbReference>